<keyword evidence="4" id="KW-0067">ATP-binding</keyword>
<feature type="transmembrane region" description="Helical" evidence="7">
    <location>
        <begin position="222"/>
        <end position="245"/>
    </location>
</feature>
<keyword evidence="7" id="KW-0472">Membrane</keyword>
<evidence type="ECO:0000256" key="1">
    <source>
        <dbReference type="ARBA" id="ARBA00004141"/>
    </source>
</evidence>
<dbReference type="GO" id="GO:0140358">
    <property type="term" value="F:P-type transmembrane transporter activity"/>
    <property type="evidence" value="ECO:0007669"/>
    <property type="project" value="InterPro"/>
</dbReference>
<name>A0A0D3KY66_EMIH1</name>
<keyword evidence="6" id="KW-1278">Translocase</keyword>
<keyword evidence="7" id="KW-0812">Transmembrane</keyword>
<comment type="subcellular location">
    <subcellularLocation>
        <location evidence="1">Membrane</location>
        <topology evidence="1">Multi-pass membrane protein</topology>
    </subcellularLocation>
</comment>
<dbReference type="Proteomes" id="UP000013827">
    <property type="component" value="Unassembled WGS sequence"/>
</dbReference>
<dbReference type="GO" id="GO:0005524">
    <property type="term" value="F:ATP binding"/>
    <property type="evidence" value="ECO:0007669"/>
    <property type="project" value="UniProtKB-KW"/>
</dbReference>
<evidence type="ECO:0000313" key="9">
    <source>
        <dbReference type="Proteomes" id="UP000013827"/>
    </source>
</evidence>
<keyword evidence="7" id="KW-1133">Transmembrane helix</keyword>
<protein>
    <recommendedName>
        <fullName evidence="10">Cation-transporting P-type ATPase C-terminal domain-containing protein</fullName>
    </recommendedName>
</protein>
<evidence type="ECO:0000256" key="3">
    <source>
        <dbReference type="ARBA" id="ARBA00022741"/>
    </source>
</evidence>
<evidence type="ECO:0000256" key="4">
    <source>
        <dbReference type="ARBA" id="ARBA00022840"/>
    </source>
</evidence>
<dbReference type="PANTHER" id="PTHR45630">
    <property type="entry name" value="CATION-TRANSPORTING ATPASE-RELATED"/>
    <property type="match status" value="1"/>
</dbReference>
<dbReference type="GO" id="GO:0016020">
    <property type="term" value="C:membrane"/>
    <property type="evidence" value="ECO:0007669"/>
    <property type="project" value="UniProtKB-SubCell"/>
</dbReference>
<accession>A0A0D3KY66</accession>
<evidence type="ECO:0000256" key="5">
    <source>
        <dbReference type="ARBA" id="ARBA00022842"/>
    </source>
</evidence>
<dbReference type="GO" id="GO:0046872">
    <property type="term" value="F:metal ion binding"/>
    <property type="evidence" value="ECO:0007669"/>
    <property type="project" value="UniProtKB-KW"/>
</dbReference>
<proteinExistence type="predicted"/>
<organism evidence="8 9">
    <name type="scientific">Emiliania huxleyi (strain CCMP1516)</name>
    <dbReference type="NCBI Taxonomy" id="280463"/>
    <lineage>
        <taxon>Eukaryota</taxon>
        <taxon>Haptista</taxon>
        <taxon>Haptophyta</taxon>
        <taxon>Prymnesiophyceae</taxon>
        <taxon>Isochrysidales</taxon>
        <taxon>Noelaerhabdaceae</taxon>
        <taxon>Emiliania</taxon>
    </lineage>
</organism>
<keyword evidence="3" id="KW-0547">Nucleotide-binding</keyword>
<keyword evidence="5" id="KW-0460">Magnesium</keyword>
<dbReference type="InterPro" id="IPR006544">
    <property type="entry name" value="P-type_TPase_V"/>
</dbReference>
<feature type="transmembrane region" description="Helical" evidence="7">
    <location>
        <begin position="63"/>
        <end position="81"/>
    </location>
</feature>
<dbReference type="AlphaFoldDB" id="A0A0D3KY66"/>
<evidence type="ECO:0000313" key="8">
    <source>
        <dbReference type="EnsemblProtists" id="EOD40701"/>
    </source>
</evidence>
<feature type="transmembrane region" description="Helical" evidence="7">
    <location>
        <begin position="274"/>
        <end position="296"/>
    </location>
</feature>
<keyword evidence="9" id="KW-1185">Reference proteome</keyword>
<reference evidence="9" key="1">
    <citation type="journal article" date="2013" name="Nature">
        <title>Pan genome of the phytoplankton Emiliania underpins its global distribution.</title>
        <authorList>
            <person name="Read B.A."/>
            <person name="Kegel J."/>
            <person name="Klute M.J."/>
            <person name="Kuo A."/>
            <person name="Lefebvre S.C."/>
            <person name="Maumus F."/>
            <person name="Mayer C."/>
            <person name="Miller J."/>
            <person name="Monier A."/>
            <person name="Salamov A."/>
            <person name="Young J."/>
            <person name="Aguilar M."/>
            <person name="Claverie J.M."/>
            <person name="Frickenhaus S."/>
            <person name="Gonzalez K."/>
            <person name="Herman E.K."/>
            <person name="Lin Y.C."/>
            <person name="Napier J."/>
            <person name="Ogata H."/>
            <person name="Sarno A.F."/>
            <person name="Shmutz J."/>
            <person name="Schroeder D."/>
            <person name="de Vargas C."/>
            <person name="Verret F."/>
            <person name="von Dassow P."/>
            <person name="Valentin K."/>
            <person name="Van de Peer Y."/>
            <person name="Wheeler G."/>
            <person name="Dacks J.B."/>
            <person name="Delwiche C.F."/>
            <person name="Dyhrman S.T."/>
            <person name="Glockner G."/>
            <person name="John U."/>
            <person name="Richards T."/>
            <person name="Worden A.Z."/>
            <person name="Zhang X."/>
            <person name="Grigoriev I.V."/>
            <person name="Allen A.E."/>
            <person name="Bidle K."/>
            <person name="Borodovsky M."/>
            <person name="Bowler C."/>
            <person name="Brownlee C."/>
            <person name="Cock J.M."/>
            <person name="Elias M."/>
            <person name="Gladyshev V.N."/>
            <person name="Groth M."/>
            <person name="Guda C."/>
            <person name="Hadaegh A."/>
            <person name="Iglesias-Rodriguez M.D."/>
            <person name="Jenkins J."/>
            <person name="Jones B.M."/>
            <person name="Lawson T."/>
            <person name="Leese F."/>
            <person name="Lindquist E."/>
            <person name="Lobanov A."/>
            <person name="Lomsadze A."/>
            <person name="Malik S.B."/>
            <person name="Marsh M.E."/>
            <person name="Mackinder L."/>
            <person name="Mock T."/>
            <person name="Mueller-Roeber B."/>
            <person name="Pagarete A."/>
            <person name="Parker M."/>
            <person name="Probert I."/>
            <person name="Quesneville H."/>
            <person name="Raines C."/>
            <person name="Rensing S.A."/>
            <person name="Riano-Pachon D.M."/>
            <person name="Richier S."/>
            <person name="Rokitta S."/>
            <person name="Shiraiwa Y."/>
            <person name="Soanes D.M."/>
            <person name="van der Giezen M."/>
            <person name="Wahlund T.M."/>
            <person name="Williams B."/>
            <person name="Wilson W."/>
            <person name="Wolfe G."/>
            <person name="Wurch L.L."/>
        </authorList>
    </citation>
    <scope>NUCLEOTIDE SEQUENCE</scope>
</reference>
<feature type="transmembrane region" description="Helical" evidence="7">
    <location>
        <begin position="93"/>
        <end position="112"/>
    </location>
</feature>
<dbReference type="PANTHER" id="PTHR45630:SF6">
    <property type="entry name" value="CATION-TRANSPORTING P-TYPE ATPASE N-TERMINAL DOMAIN-CONTAINING PROTEIN"/>
    <property type="match status" value="1"/>
</dbReference>
<dbReference type="GO" id="GO:0019829">
    <property type="term" value="F:ATPase-coupled monoatomic cation transmembrane transporter activity"/>
    <property type="evidence" value="ECO:0007669"/>
    <property type="project" value="TreeGrafter"/>
</dbReference>
<evidence type="ECO:0000256" key="7">
    <source>
        <dbReference type="SAM" id="Phobius"/>
    </source>
</evidence>
<keyword evidence="2" id="KW-0479">Metal-binding</keyword>
<dbReference type="SUPFAM" id="SSF81665">
    <property type="entry name" value="Calcium ATPase, transmembrane domain M"/>
    <property type="match status" value="1"/>
</dbReference>
<evidence type="ECO:0000256" key="2">
    <source>
        <dbReference type="ARBA" id="ARBA00022723"/>
    </source>
</evidence>
<feature type="transmembrane region" description="Helical" evidence="7">
    <location>
        <begin position="182"/>
        <end position="201"/>
    </location>
</feature>
<dbReference type="PaxDb" id="2903-EOD40701"/>
<evidence type="ECO:0000256" key="6">
    <source>
        <dbReference type="ARBA" id="ARBA00022967"/>
    </source>
</evidence>
<dbReference type="EnsemblProtists" id="EOD40701">
    <property type="protein sequence ID" value="EOD40701"/>
    <property type="gene ID" value="EMIHUDRAFT_69586"/>
</dbReference>
<dbReference type="InterPro" id="IPR023298">
    <property type="entry name" value="ATPase_P-typ_TM_dom_sf"/>
</dbReference>
<evidence type="ECO:0008006" key="10">
    <source>
        <dbReference type="Google" id="ProtNLM"/>
    </source>
</evidence>
<feature type="transmembrane region" description="Helical" evidence="7">
    <location>
        <begin position="133"/>
        <end position="162"/>
    </location>
</feature>
<dbReference type="eggNOG" id="KOG0209">
    <property type="taxonomic scope" value="Eukaryota"/>
</dbReference>
<sequence length="311" mass="34555">MSPFTSRSPSVRNIVDLVRQGRCTLLSALQQQQIMMLESLISAYVLSALSLEGARSSERQMIASSWLLMIAQLAFSYATPIQQMHPQRPLRSLFHPAIFFSMFGQAVLHLFAMRAAVNMARDEMGPERLQEAMALWTTPFMPNLLNTCVFLVETAQCIGVLLITDHYKGRPWMKGISENHPLFLSVFATVAGCAVCAWGIFPEVNELIHLEPMPNDAFRYKLMTLVGISILGTFVWDRLCVAIFAPPIFRAMLDEAKALTPADAMPAIMSLGKVLLVLAVLGSGNILIWGGAYYMYSQFKKARAQQAMASI</sequence>
<reference evidence="8" key="2">
    <citation type="submission" date="2024-10" db="UniProtKB">
        <authorList>
            <consortium name="EnsemblProtists"/>
        </authorList>
    </citation>
    <scope>IDENTIFICATION</scope>
</reference>